<dbReference type="Gene3D" id="3.40.50.1240">
    <property type="entry name" value="Phosphoglycerate mutase-like"/>
    <property type="match status" value="2"/>
</dbReference>
<feature type="region of interest" description="Disordered" evidence="1">
    <location>
        <begin position="105"/>
        <end position="125"/>
    </location>
</feature>
<accession>A0A1L7XP15</accession>
<keyword evidence="3" id="KW-1185">Reference proteome</keyword>
<dbReference type="SUPFAM" id="SSF53254">
    <property type="entry name" value="Phosphoglycerate mutase-like"/>
    <property type="match status" value="1"/>
</dbReference>
<dbReference type="InterPro" id="IPR051710">
    <property type="entry name" value="Phosphatase_SH3-domain"/>
</dbReference>
<dbReference type="STRING" id="576137.A0A1L7XP15"/>
<dbReference type="OrthoDB" id="3898179at2759"/>
<protein>
    <recommendedName>
        <fullName evidence="4">Phosphoglycerate mutase family protein</fullName>
    </recommendedName>
</protein>
<proteinExistence type="predicted"/>
<dbReference type="SMART" id="SM00855">
    <property type="entry name" value="PGAM"/>
    <property type="match status" value="1"/>
</dbReference>
<dbReference type="PANTHER" id="PTHR16469">
    <property type="entry name" value="UBIQUITIN-ASSOCIATED AND SH3 DOMAIN-CONTAINING BA-RELATED"/>
    <property type="match status" value="1"/>
</dbReference>
<gene>
    <name evidence="2" type="ORF">PAC_16608</name>
</gene>
<name>A0A1L7XP15_9HELO</name>
<dbReference type="EMBL" id="FJOG01000039">
    <property type="protein sequence ID" value="CZR66707.1"/>
    <property type="molecule type" value="Genomic_DNA"/>
</dbReference>
<dbReference type="AlphaFoldDB" id="A0A1L7XP15"/>
<dbReference type="PANTHER" id="PTHR16469:SF27">
    <property type="entry name" value="UBIQUITIN-ASSOCIATED AND SH3 DOMAIN-CONTAINING BA-RELATED"/>
    <property type="match status" value="1"/>
</dbReference>
<feature type="compositionally biased region" description="Acidic residues" evidence="1">
    <location>
        <begin position="569"/>
        <end position="584"/>
    </location>
</feature>
<feature type="compositionally biased region" description="Low complexity" evidence="1">
    <location>
        <begin position="268"/>
        <end position="286"/>
    </location>
</feature>
<feature type="region of interest" description="Disordered" evidence="1">
    <location>
        <begin position="560"/>
        <end position="646"/>
    </location>
</feature>
<reference evidence="2 3" key="1">
    <citation type="submission" date="2016-03" db="EMBL/GenBank/DDBJ databases">
        <authorList>
            <person name="Ploux O."/>
        </authorList>
    </citation>
    <scope>NUCLEOTIDE SEQUENCE [LARGE SCALE GENOMIC DNA]</scope>
    <source>
        <strain evidence="2 3">UAMH 11012</strain>
    </source>
</reference>
<dbReference type="InterPro" id="IPR013078">
    <property type="entry name" value="His_Pase_superF_clade-1"/>
</dbReference>
<dbReference type="Proteomes" id="UP000184330">
    <property type="component" value="Unassembled WGS sequence"/>
</dbReference>
<dbReference type="InterPro" id="IPR029033">
    <property type="entry name" value="His_PPase_superfam"/>
</dbReference>
<feature type="compositionally biased region" description="Basic and acidic residues" evidence="1">
    <location>
        <begin position="614"/>
        <end position="623"/>
    </location>
</feature>
<feature type="region of interest" description="Disordered" evidence="1">
    <location>
        <begin position="60"/>
        <end position="80"/>
    </location>
</feature>
<evidence type="ECO:0000256" key="1">
    <source>
        <dbReference type="SAM" id="MobiDB-lite"/>
    </source>
</evidence>
<feature type="region of interest" description="Disordered" evidence="1">
    <location>
        <begin position="444"/>
        <end position="464"/>
    </location>
</feature>
<feature type="region of interest" description="Disordered" evidence="1">
    <location>
        <begin position="253"/>
        <end position="286"/>
    </location>
</feature>
<evidence type="ECO:0000313" key="2">
    <source>
        <dbReference type="EMBL" id="CZR66707.1"/>
    </source>
</evidence>
<sequence>MGWPPAVIIVVRHGARLDAADKQWHLTSPTPYDPPLTYGGWTQSRALGARIASILRTRETDDEIPVEPGSGENGGNTRKRRHKVIIHSSPFLRCVQTSVAISAGLAQNPGHTPPKSMTASPAVKPTKIAGSPRISPLVAAGSPRLAPIPEPSKSLKANGNIASFEQPDNIKKATVRVDAFLGEWLTADYFEHITPPPSSVMMVAGAKADLLRREDYSNLIHVQEVKHTQGFPGGWGSPVVLAEKDKDESSLSNLSSLGAALPRRDRTSSLSSVGSARSSHSHRSGVSLQVTAPPEHGVYLPPVPSYAISNADPIPPGYVAHARDACVDVDYQWDSMREPQYWGTGGEYGEEWSQMHKRFRTGVQSLHNWYTTSDDPGRLLTRIPKSPTHPGMSEEENAEDEDTDLVIILVTHGAGCNALIGALTNQPVLLDVGMASLTMAVRKPTPVNSPLSSPTASPRHSRNTSRTFTISDQYDVKLVANTEHLRTSTSSTPSRNNSLAGMSAFRERFAPGSGSLDGSKFIRPITGVTTSSAFGSIRRTASIASGSISRSYAPARQSSIGLWSAPQAQEEDEDATEEPEEDDMILNFGDEAANDLKRDNEKENPPRVTFGETFVEKKANETVEEKEDDVAPLGLWGSPRPPGYAEKIREIGPKRRWTVNERDRGPGI</sequence>
<evidence type="ECO:0008006" key="4">
    <source>
        <dbReference type="Google" id="ProtNLM"/>
    </source>
</evidence>
<organism evidence="2 3">
    <name type="scientific">Phialocephala subalpina</name>
    <dbReference type="NCBI Taxonomy" id="576137"/>
    <lineage>
        <taxon>Eukaryota</taxon>
        <taxon>Fungi</taxon>
        <taxon>Dikarya</taxon>
        <taxon>Ascomycota</taxon>
        <taxon>Pezizomycotina</taxon>
        <taxon>Leotiomycetes</taxon>
        <taxon>Helotiales</taxon>
        <taxon>Mollisiaceae</taxon>
        <taxon>Phialocephala</taxon>
        <taxon>Phialocephala fortinii species complex</taxon>
    </lineage>
</organism>
<feature type="compositionally biased region" description="Basic and acidic residues" evidence="1">
    <location>
        <begin position="594"/>
        <end position="605"/>
    </location>
</feature>
<evidence type="ECO:0000313" key="3">
    <source>
        <dbReference type="Proteomes" id="UP000184330"/>
    </source>
</evidence>
<dbReference type="CDD" id="cd07040">
    <property type="entry name" value="HP"/>
    <property type="match status" value="1"/>
</dbReference>
<feature type="compositionally biased region" description="Polar residues" evidence="1">
    <location>
        <begin position="446"/>
        <end position="464"/>
    </location>
</feature>